<accession>A0A2J7ZW91</accession>
<evidence type="ECO:0000313" key="2">
    <source>
        <dbReference type="Proteomes" id="UP000236333"/>
    </source>
</evidence>
<feature type="non-terminal residue" evidence="1">
    <location>
        <position position="1"/>
    </location>
</feature>
<gene>
    <name evidence="1" type="ORF">TSOC_009293</name>
</gene>
<evidence type="ECO:0000313" key="1">
    <source>
        <dbReference type="EMBL" id="PNH04543.1"/>
    </source>
</evidence>
<protein>
    <submittedName>
        <fullName evidence="1">Uncharacterized protein</fullName>
    </submittedName>
</protein>
<dbReference type="AlphaFoldDB" id="A0A2J7ZW91"/>
<proteinExistence type="predicted"/>
<sequence>PARAQLGPKGDNPIPWPVHARLPEASSWGIAQTLNWIGQNSFGGLTQPRGLAGAYRWLLQHAPTSQREETRRRPHRWDVSPDVVVRAQDSELLSILLISPQTLAGMTVDLPDMLEMPVEEAVKRLTGLKFLLPACDVSHLVATEPRLYLGLSRQQVEEKVAHSLSLLDRYQVPFTMVQAMVMNDPSLLFVLTDRGLVKLRELWPADQVDQQALLDSDPRGLSFAVRAFSTRFRL</sequence>
<organism evidence="1 2">
    <name type="scientific">Tetrabaena socialis</name>
    <dbReference type="NCBI Taxonomy" id="47790"/>
    <lineage>
        <taxon>Eukaryota</taxon>
        <taxon>Viridiplantae</taxon>
        <taxon>Chlorophyta</taxon>
        <taxon>core chlorophytes</taxon>
        <taxon>Chlorophyceae</taxon>
        <taxon>CS clade</taxon>
        <taxon>Chlamydomonadales</taxon>
        <taxon>Tetrabaenaceae</taxon>
        <taxon>Tetrabaena</taxon>
    </lineage>
</organism>
<comment type="caution">
    <text evidence="1">The sequence shown here is derived from an EMBL/GenBank/DDBJ whole genome shotgun (WGS) entry which is preliminary data.</text>
</comment>
<dbReference type="OrthoDB" id="513017at2759"/>
<name>A0A2J7ZW91_9CHLO</name>
<dbReference type="EMBL" id="PGGS01000379">
    <property type="protein sequence ID" value="PNH04543.1"/>
    <property type="molecule type" value="Genomic_DNA"/>
</dbReference>
<reference evidence="1 2" key="1">
    <citation type="journal article" date="2017" name="Mol. Biol. Evol.">
        <title>The 4-celled Tetrabaena socialis nuclear genome reveals the essential components for genetic control of cell number at the origin of multicellularity in the volvocine lineage.</title>
        <authorList>
            <person name="Featherston J."/>
            <person name="Arakaki Y."/>
            <person name="Hanschen E.R."/>
            <person name="Ferris P.J."/>
            <person name="Michod R.E."/>
            <person name="Olson B.J.S.C."/>
            <person name="Nozaki H."/>
            <person name="Durand P.M."/>
        </authorList>
    </citation>
    <scope>NUCLEOTIDE SEQUENCE [LARGE SCALE GENOMIC DNA]</scope>
    <source>
        <strain evidence="1 2">NIES-571</strain>
    </source>
</reference>
<keyword evidence="2" id="KW-1185">Reference proteome</keyword>
<dbReference type="Proteomes" id="UP000236333">
    <property type="component" value="Unassembled WGS sequence"/>
</dbReference>